<dbReference type="Pfam" id="PF07690">
    <property type="entry name" value="MFS_1"/>
    <property type="match status" value="1"/>
</dbReference>
<dbReference type="PROSITE" id="PS50850">
    <property type="entry name" value="MFS"/>
    <property type="match status" value="1"/>
</dbReference>
<accession>A0ABT5X656</accession>
<feature type="transmembrane region" description="Helical" evidence="1">
    <location>
        <begin position="177"/>
        <end position="196"/>
    </location>
</feature>
<keyword evidence="1" id="KW-0812">Transmembrane</keyword>
<feature type="transmembrane region" description="Helical" evidence="1">
    <location>
        <begin position="394"/>
        <end position="413"/>
    </location>
</feature>
<name>A0ABT5X656_9EURY</name>
<dbReference type="CDD" id="cd17353">
    <property type="entry name" value="MFS_OFA_like"/>
    <property type="match status" value="1"/>
</dbReference>
<dbReference type="SUPFAM" id="SSF103473">
    <property type="entry name" value="MFS general substrate transporter"/>
    <property type="match status" value="1"/>
</dbReference>
<feature type="transmembrane region" description="Helical" evidence="1">
    <location>
        <begin position="271"/>
        <end position="291"/>
    </location>
</feature>
<dbReference type="EMBL" id="JARFPK010000008">
    <property type="protein sequence ID" value="MDF0590174.1"/>
    <property type="molecule type" value="Genomic_DNA"/>
</dbReference>
<feature type="transmembrane region" description="Helical" evidence="1">
    <location>
        <begin position="234"/>
        <end position="259"/>
    </location>
</feature>
<dbReference type="InterPro" id="IPR036259">
    <property type="entry name" value="MFS_trans_sf"/>
</dbReference>
<dbReference type="PANTHER" id="PTHR11360">
    <property type="entry name" value="MONOCARBOXYLATE TRANSPORTER"/>
    <property type="match status" value="1"/>
</dbReference>
<dbReference type="InterPro" id="IPR011701">
    <property type="entry name" value="MFS"/>
</dbReference>
<feature type="transmembrane region" description="Helical" evidence="1">
    <location>
        <begin position="57"/>
        <end position="75"/>
    </location>
</feature>
<feature type="transmembrane region" description="Helical" evidence="1">
    <location>
        <begin position="303"/>
        <end position="322"/>
    </location>
</feature>
<dbReference type="InterPro" id="IPR050327">
    <property type="entry name" value="Proton-linked_MCT"/>
</dbReference>
<protein>
    <submittedName>
        <fullName evidence="3">OFA family MFS transporter</fullName>
    </submittedName>
</protein>
<dbReference type="InterPro" id="IPR020846">
    <property type="entry name" value="MFS_dom"/>
</dbReference>
<gene>
    <name evidence="3" type="ORF">P0O15_03145</name>
</gene>
<dbReference type="Gene3D" id="1.20.1250.20">
    <property type="entry name" value="MFS general substrate transporter like domains"/>
    <property type="match status" value="2"/>
</dbReference>
<reference evidence="3 4" key="1">
    <citation type="submission" date="2023-03" db="EMBL/GenBank/DDBJ databases">
        <title>WGS of Methanotrichaceae archaeon Mx.</title>
        <authorList>
            <person name="Sorokin D.Y."/>
            <person name="Merkel A.Y."/>
        </authorList>
    </citation>
    <scope>NUCLEOTIDE SEQUENCE [LARGE SCALE GENOMIC DNA]</scope>
    <source>
        <strain evidence="3 4">Mx</strain>
    </source>
</reference>
<organism evidence="3 4">
    <name type="scientific">Candidatus Methanocrinis natronophilus</name>
    <dbReference type="NCBI Taxonomy" id="3033396"/>
    <lineage>
        <taxon>Archaea</taxon>
        <taxon>Methanobacteriati</taxon>
        <taxon>Methanobacteriota</taxon>
        <taxon>Stenosarchaea group</taxon>
        <taxon>Methanomicrobia</taxon>
        <taxon>Methanotrichales</taxon>
        <taxon>Methanotrichaceae</taxon>
        <taxon>Methanocrinis</taxon>
    </lineage>
</organism>
<keyword evidence="1" id="KW-0472">Membrane</keyword>
<keyword evidence="4" id="KW-1185">Reference proteome</keyword>
<feature type="transmembrane region" description="Helical" evidence="1">
    <location>
        <begin position="363"/>
        <end position="382"/>
    </location>
</feature>
<dbReference type="Proteomes" id="UP001220010">
    <property type="component" value="Unassembled WGS sequence"/>
</dbReference>
<feature type="transmembrane region" description="Helical" evidence="1">
    <location>
        <begin position="144"/>
        <end position="162"/>
    </location>
</feature>
<dbReference type="RefSeq" id="WP_316965928.1">
    <property type="nucleotide sequence ID" value="NZ_JARFPK010000008.1"/>
</dbReference>
<sequence>MAEHVGSKEPPGGRWGIVVTGLTIQLCLGAIYAYGVLRVPLVEHFKTLGLEPTAMEMTWPFIVFLAMFALTMPLAGPYIQKMGPAKVCMIGGALCGIGWLAASFASSPFMLIPLYGIIGGLGVGIAYGAPIATSAQWFPDRRGLAIGLTVLGFGFSSAIISYSSKFMLDAGWGIMDIMRAFGIAFIIITVILSMLLKFPPAGWKPAGWTPPAPAAGAAKKVDFMRHEMTKTKTFIGLWLCYTIGALAGLTAIGISGPVGGEVFEKAGWDPALVFMLILPFAIFNGAGRPIFGSLTDKLTPRNTAMLTYVLILFASLLMYSFYSSGYAYIISFAILWGCLGGWLAIAPTATASYFGMKDNAKNYGLVFTAYGAGAIIGGVVSAQARDLLGAYQPFFLIVAALAVLGMIVSFTLMKPPVHAGE</sequence>
<evidence type="ECO:0000313" key="4">
    <source>
        <dbReference type="Proteomes" id="UP001220010"/>
    </source>
</evidence>
<comment type="caution">
    <text evidence="3">The sequence shown here is derived from an EMBL/GenBank/DDBJ whole genome shotgun (WGS) entry which is preliminary data.</text>
</comment>
<feature type="transmembrane region" description="Helical" evidence="1">
    <location>
        <begin position="328"/>
        <end position="351"/>
    </location>
</feature>
<dbReference type="PANTHER" id="PTHR11360:SF304">
    <property type="entry name" value="MFS DOMAIN-CONTAINING PROTEIN"/>
    <property type="match status" value="1"/>
</dbReference>
<feature type="domain" description="Major facilitator superfamily (MFS) profile" evidence="2">
    <location>
        <begin position="18"/>
        <end position="417"/>
    </location>
</feature>
<proteinExistence type="predicted"/>
<evidence type="ECO:0000313" key="3">
    <source>
        <dbReference type="EMBL" id="MDF0590174.1"/>
    </source>
</evidence>
<feature type="transmembrane region" description="Helical" evidence="1">
    <location>
        <begin position="112"/>
        <end position="132"/>
    </location>
</feature>
<keyword evidence="1" id="KW-1133">Transmembrane helix</keyword>
<feature type="transmembrane region" description="Helical" evidence="1">
    <location>
        <begin position="12"/>
        <end position="37"/>
    </location>
</feature>
<evidence type="ECO:0000259" key="2">
    <source>
        <dbReference type="PROSITE" id="PS50850"/>
    </source>
</evidence>
<evidence type="ECO:0000256" key="1">
    <source>
        <dbReference type="SAM" id="Phobius"/>
    </source>
</evidence>